<reference evidence="2 3" key="2">
    <citation type="journal article" date="2010" name="Stand. Genomic Sci.">
        <title>Complete genome sequence of Sebaldella termitidis type strain (NCTC 11300).</title>
        <authorList>
            <person name="Harmon-Smith M."/>
            <person name="Celia L."/>
            <person name="Chertkov O."/>
            <person name="Lapidus A."/>
            <person name="Copeland A."/>
            <person name="Glavina Del Rio T."/>
            <person name="Nolan M."/>
            <person name="Lucas S."/>
            <person name="Tice H."/>
            <person name="Cheng J.F."/>
            <person name="Han C."/>
            <person name="Detter J.C."/>
            <person name="Bruce D."/>
            <person name="Goodwin L."/>
            <person name="Pitluck S."/>
            <person name="Pati A."/>
            <person name="Liolios K."/>
            <person name="Ivanova N."/>
            <person name="Mavromatis K."/>
            <person name="Mikhailova N."/>
            <person name="Chen A."/>
            <person name="Palaniappan K."/>
            <person name="Land M."/>
            <person name="Hauser L."/>
            <person name="Chang Y.J."/>
            <person name="Jeffries C.D."/>
            <person name="Brettin T."/>
            <person name="Goker M."/>
            <person name="Beck B."/>
            <person name="Bristow J."/>
            <person name="Eisen J.A."/>
            <person name="Markowitz V."/>
            <person name="Hugenholtz P."/>
            <person name="Kyrpides N.C."/>
            <person name="Klenk H.P."/>
            <person name="Chen F."/>
        </authorList>
    </citation>
    <scope>NUCLEOTIDE SEQUENCE [LARGE SCALE GENOMIC DNA]</scope>
    <source>
        <strain evidence="3">ATCC 33386 / NCTC 11300</strain>
    </source>
</reference>
<feature type="transmembrane region" description="Helical" evidence="1">
    <location>
        <begin position="12"/>
        <end position="35"/>
    </location>
</feature>
<evidence type="ECO:0000313" key="2">
    <source>
        <dbReference type="EMBL" id="ACZ09017.1"/>
    </source>
</evidence>
<protein>
    <submittedName>
        <fullName evidence="2">Uncharacterized protein</fullName>
    </submittedName>
</protein>
<accession>D1AKA1</accession>
<gene>
    <name evidence="2" type="ordered locus">Sterm_2163</name>
</gene>
<dbReference type="RefSeq" id="WP_012861611.1">
    <property type="nucleotide sequence ID" value="NC_013517.1"/>
</dbReference>
<keyword evidence="3" id="KW-1185">Reference proteome</keyword>
<proteinExistence type="predicted"/>
<dbReference type="Proteomes" id="UP000000845">
    <property type="component" value="Chromosome"/>
</dbReference>
<dbReference type="EMBL" id="CP001739">
    <property type="protein sequence ID" value="ACZ09017.1"/>
    <property type="molecule type" value="Genomic_DNA"/>
</dbReference>
<keyword evidence="1" id="KW-1133">Transmembrane helix</keyword>
<sequence length="64" mass="7522">MFEKSLEKAKKFTLLDYSLLKIVLLLFGIIIGTLASGFFEGILWFLIVLFVILYVILMFRYLKK</sequence>
<dbReference type="AlphaFoldDB" id="D1AKA1"/>
<organism evidence="2 3">
    <name type="scientific">Sebaldella termitidis (strain ATCC 33386 / NCTC 11300)</name>
    <dbReference type="NCBI Taxonomy" id="526218"/>
    <lineage>
        <taxon>Bacteria</taxon>
        <taxon>Fusobacteriati</taxon>
        <taxon>Fusobacteriota</taxon>
        <taxon>Fusobacteriia</taxon>
        <taxon>Fusobacteriales</taxon>
        <taxon>Leptotrichiaceae</taxon>
        <taxon>Sebaldella</taxon>
    </lineage>
</organism>
<feature type="transmembrane region" description="Helical" evidence="1">
    <location>
        <begin position="41"/>
        <end position="62"/>
    </location>
</feature>
<reference evidence="3" key="1">
    <citation type="submission" date="2009-09" db="EMBL/GenBank/DDBJ databases">
        <title>The complete chromosome of Sebaldella termitidis ATCC 33386.</title>
        <authorList>
            <consortium name="US DOE Joint Genome Institute (JGI-PGF)"/>
            <person name="Lucas S."/>
            <person name="Copeland A."/>
            <person name="Lapidus A."/>
            <person name="Glavina del Rio T."/>
            <person name="Dalin E."/>
            <person name="Tice H."/>
            <person name="Bruce D."/>
            <person name="Goodwin L."/>
            <person name="Pitluck S."/>
            <person name="Kyrpides N."/>
            <person name="Mavromatis K."/>
            <person name="Ivanova N."/>
            <person name="Mikhailova N."/>
            <person name="Sims D."/>
            <person name="Meincke L."/>
            <person name="Brettin T."/>
            <person name="Detter J.C."/>
            <person name="Han C."/>
            <person name="Larimer F."/>
            <person name="Land M."/>
            <person name="Hauser L."/>
            <person name="Markowitz V."/>
            <person name="Cheng J.F."/>
            <person name="Hugenholtz P."/>
            <person name="Woyke T."/>
            <person name="Wu D."/>
            <person name="Eisen J.A."/>
        </authorList>
    </citation>
    <scope>NUCLEOTIDE SEQUENCE [LARGE SCALE GENOMIC DNA]</scope>
    <source>
        <strain evidence="3">ATCC 33386 / NCTC 11300</strain>
    </source>
</reference>
<keyword evidence="1" id="KW-0472">Membrane</keyword>
<keyword evidence="1" id="KW-0812">Transmembrane</keyword>
<evidence type="ECO:0000256" key="1">
    <source>
        <dbReference type="SAM" id="Phobius"/>
    </source>
</evidence>
<name>D1AKA1_SEBTE</name>
<dbReference type="KEGG" id="str:Sterm_2163"/>
<evidence type="ECO:0000313" key="3">
    <source>
        <dbReference type="Proteomes" id="UP000000845"/>
    </source>
</evidence>
<dbReference type="HOGENOM" id="CLU_2865301_0_0_0"/>